<proteinExistence type="predicted"/>
<sequence>MSITVDMNQLFILIDISKRWLKRETANLLL</sequence>
<evidence type="ECO:0000313" key="2">
    <source>
        <dbReference type="Proteomes" id="UP000055024"/>
    </source>
</evidence>
<evidence type="ECO:0000313" key="1">
    <source>
        <dbReference type="EMBL" id="KRY98934.1"/>
    </source>
</evidence>
<keyword evidence="2" id="KW-1185">Reference proteome</keyword>
<dbReference type="Proteomes" id="UP000055024">
    <property type="component" value="Unassembled WGS sequence"/>
</dbReference>
<dbReference type="EMBL" id="JYDP01001090">
    <property type="protein sequence ID" value="KRY98934.1"/>
    <property type="molecule type" value="Genomic_DNA"/>
</dbReference>
<name>A0A0V1GKT9_9BILA</name>
<accession>A0A0V1GKT9</accession>
<organism evidence="1 2">
    <name type="scientific">Trichinella zimbabwensis</name>
    <dbReference type="NCBI Taxonomy" id="268475"/>
    <lineage>
        <taxon>Eukaryota</taxon>
        <taxon>Metazoa</taxon>
        <taxon>Ecdysozoa</taxon>
        <taxon>Nematoda</taxon>
        <taxon>Enoplea</taxon>
        <taxon>Dorylaimia</taxon>
        <taxon>Trichinellida</taxon>
        <taxon>Trichinellidae</taxon>
        <taxon>Trichinella</taxon>
    </lineage>
</organism>
<comment type="caution">
    <text evidence="1">The sequence shown here is derived from an EMBL/GenBank/DDBJ whole genome shotgun (WGS) entry which is preliminary data.</text>
</comment>
<gene>
    <name evidence="1" type="ORF">T11_13385</name>
</gene>
<reference evidence="1 2" key="1">
    <citation type="submission" date="2015-01" db="EMBL/GenBank/DDBJ databases">
        <title>Evolution of Trichinella species and genotypes.</title>
        <authorList>
            <person name="Korhonen P.K."/>
            <person name="Edoardo P."/>
            <person name="Giuseppe L.R."/>
            <person name="Gasser R.B."/>
        </authorList>
    </citation>
    <scope>NUCLEOTIDE SEQUENCE [LARGE SCALE GENOMIC DNA]</scope>
    <source>
        <strain evidence="1">ISS1029</strain>
    </source>
</reference>
<protein>
    <submittedName>
        <fullName evidence="1">Uncharacterized protein</fullName>
    </submittedName>
</protein>
<dbReference type="AlphaFoldDB" id="A0A0V1GKT9"/>